<proteinExistence type="predicted"/>
<sequence>MHMVLPPTSDLSRSTPVLLLTAVCDCSILYESALGMKLLVTALGICTLEAVEKVFGASPPDILEIEKAKKMLMCGGIGTAMLVSGEFSAQSMNRLSATIKIKQSSEGMQYGVSPFFHSPTATLLFALVLLLCSLGSKRENGAHVC</sequence>
<keyword evidence="2" id="KW-1185">Reference proteome</keyword>
<evidence type="ECO:0000313" key="1">
    <source>
        <dbReference type="EMBL" id="KAF7138341.1"/>
    </source>
</evidence>
<dbReference type="Proteomes" id="UP000626092">
    <property type="component" value="Unassembled WGS sequence"/>
</dbReference>
<comment type="caution">
    <text evidence="1">The sequence shown here is derived from an EMBL/GenBank/DDBJ whole genome shotgun (WGS) entry which is preliminary data.</text>
</comment>
<dbReference type="OrthoDB" id="1719561at2759"/>
<protein>
    <submittedName>
        <fullName evidence="1">Uncharacterized protein</fullName>
    </submittedName>
</protein>
<gene>
    <name evidence="1" type="ORF">RHSIM_Rhsim07G0029200</name>
</gene>
<reference evidence="1" key="1">
    <citation type="submission" date="2019-11" db="EMBL/GenBank/DDBJ databases">
        <authorList>
            <person name="Liu Y."/>
            <person name="Hou J."/>
            <person name="Li T.-Q."/>
            <person name="Guan C.-H."/>
            <person name="Wu X."/>
            <person name="Wu H.-Z."/>
            <person name="Ling F."/>
            <person name="Zhang R."/>
            <person name="Shi X.-G."/>
            <person name="Ren J.-P."/>
            <person name="Chen E.-F."/>
            <person name="Sun J.-M."/>
        </authorList>
    </citation>
    <scope>NUCLEOTIDE SEQUENCE</scope>
    <source>
        <strain evidence="1">Adult_tree_wgs_1</strain>
        <tissue evidence="1">Leaves</tissue>
    </source>
</reference>
<name>A0A834GSM2_RHOSS</name>
<dbReference type="AlphaFoldDB" id="A0A834GSM2"/>
<dbReference type="EMBL" id="WJXA01000007">
    <property type="protein sequence ID" value="KAF7138341.1"/>
    <property type="molecule type" value="Genomic_DNA"/>
</dbReference>
<evidence type="ECO:0000313" key="2">
    <source>
        <dbReference type="Proteomes" id="UP000626092"/>
    </source>
</evidence>
<accession>A0A834GSM2</accession>
<organism evidence="1 2">
    <name type="scientific">Rhododendron simsii</name>
    <name type="common">Sims's rhododendron</name>
    <dbReference type="NCBI Taxonomy" id="118357"/>
    <lineage>
        <taxon>Eukaryota</taxon>
        <taxon>Viridiplantae</taxon>
        <taxon>Streptophyta</taxon>
        <taxon>Embryophyta</taxon>
        <taxon>Tracheophyta</taxon>
        <taxon>Spermatophyta</taxon>
        <taxon>Magnoliopsida</taxon>
        <taxon>eudicotyledons</taxon>
        <taxon>Gunneridae</taxon>
        <taxon>Pentapetalae</taxon>
        <taxon>asterids</taxon>
        <taxon>Ericales</taxon>
        <taxon>Ericaceae</taxon>
        <taxon>Ericoideae</taxon>
        <taxon>Rhodoreae</taxon>
        <taxon>Rhododendron</taxon>
    </lineage>
</organism>